<organism evidence="1">
    <name type="scientific">marine metagenome</name>
    <dbReference type="NCBI Taxonomy" id="408172"/>
    <lineage>
        <taxon>unclassified sequences</taxon>
        <taxon>metagenomes</taxon>
        <taxon>ecological metagenomes</taxon>
    </lineage>
</organism>
<evidence type="ECO:0008006" key="2">
    <source>
        <dbReference type="Google" id="ProtNLM"/>
    </source>
</evidence>
<accession>A0A382UC94</accession>
<dbReference type="InterPro" id="IPR006311">
    <property type="entry name" value="TAT_signal"/>
</dbReference>
<name>A0A382UC94_9ZZZZ</name>
<feature type="non-terminal residue" evidence="1">
    <location>
        <position position="163"/>
    </location>
</feature>
<evidence type="ECO:0000313" key="1">
    <source>
        <dbReference type="EMBL" id="SVD31910.1"/>
    </source>
</evidence>
<proteinExistence type="predicted"/>
<reference evidence="1" key="1">
    <citation type="submission" date="2018-05" db="EMBL/GenBank/DDBJ databases">
        <authorList>
            <person name="Lanie J.A."/>
            <person name="Ng W.-L."/>
            <person name="Kazmierczak K.M."/>
            <person name="Andrzejewski T.M."/>
            <person name="Davidsen T.M."/>
            <person name="Wayne K.J."/>
            <person name="Tettelin H."/>
            <person name="Glass J.I."/>
            <person name="Rusch D."/>
            <person name="Podicherti R."/>
            <person name="Tsui H.-C.T."/>
            <person name="Winkler M.E."/>
        </authorList>
    </citation>
    <scope>NUCLEOTIDE SEQUENCE</scope>
</reference>
<dbReference type="PROSITE" id="PS51318">
    <property type="entry name" value="TAT"/>
    <property type="match status" value="1"/>
</dbReference>
<dbReference type="Pfam" id="PF07586">
    <property type="entry name" value="HXXSHH"/>
    <property type="match status" value="1"/>
</dbReference>
<protein>
    <recommendedName>
        <fullName evidence="2">DUF1552 domain-containing protein</fullName>
    </recommendedName>
</protein>
<dbReference type="EMBL" id="UINC01143153">
    <property type="protein sequence ID" value="SVD31910.1"/>
    <property type="molecule type" value="Genomic_DNA"/>
</dbReference>
<sequence length="163" mass="18087">MQNRRRFLRDFGLSGAALPFLTGLPGLQAKESSVAKQRLVVMFSPNGTLPNQYWPNHDGESLNLKPIMKPLEPFKDKMLVLKGVHNRVRGDGDNHMRGISCLLTAKELHRGNIQGGSHTPAGWASGISIDQEIRNYLQGNKATRTRFGSLEFGVAVPNRADPW</sequence>
<dbReference type="InterPro" id="IPR011447">
    <property type="entry name" value="DUF1552"/>
</dbReference>
<dbReference type="AlphaFoldDB" id="A0A382UC94"/>
<gene>
    <name evidence="1" type="ORF">METZ01_LOCUS384764</name>
</gene>